<organism evidence="2 3">
    <name type="scientific">Mycoplasma cottewii</name>
    <dbReference type="NCBI Taxonomy" id="51364"/>
    <lineage>
        <taxon>Bacteria</taxon>
        <taxon>Bacillati</taxon>
        <taxon>Mycoplasmatota</taxon>
        <taxon>Mollicutes</taxon>
        <taxon>Mycoplasmataceae</taxon>
        <taxon>Mycoplasma</taxon>
    </lineage>
</organism>
<proteinExistence type="predicted"/>
<dbReference type="RefSeq" id="WP_259430030.1">
    <property type="nucleotide sequence ID" value="NZ_CP103424.1"/>
</dbReference>
<evidence type="ECO:0000256" key="1">
    <source>
        <dbReference type="SAM" id="Coils"/>
    </source>
</evidence>
<keyword evidence="3" id="KW-1185">Reference proteome</keyword>
<dbReference type="Gene3D" id="6.10.250.3110">
    <property type="match status" value="1"/>
</dbReference>
<evidence type="ECO:0000313" key="2">
    <source>
        <dbReference type="EMBL" id="UWD34846.1"/>
    </source>
</evidence>
<gene>
    <name evidence="2" type="ORF">NX779_03480</name>
</gene>
<name>A0ABY5TXU7_9MOLU</name>
<dbReference type="EMBL" id="CP103424">
    <property type="protein sequence ID" value="UWD34846.1"/>
    <property type="molecule type" value="Genomic_DNA"/>
</dbReference>
<reference evidence="2" key="1">
    <citation type="submission" date="2022-08" db="EMBL/GenBank/DDBJ databases">
        <title>Complete genome sequence of Mycoplasma cottewii type strain VIS.</title>
        <authorList>
            <person name="Spergser J."/>
        </authorList>
    </citation>
    <scope>NUCLEOTIDE SEQUENCE</scope>
    <source>
        <strain evidence="2">VIS</strain>
    </source>
</reference>
<evidence type="ECO:0000313" key="3">
    <source>
        <dbReference type="Proteomes" id="UP001059819"/>
    </source>
</evidence>
<dbReference type="Proteomes" id="UP001059819">
    <property type="component" value="Chromosome"/>
</dbReference>
<sequence>MLSASIASLHTHDANLKQIIFILERRKSQLDEDISSIQQQIPKLKQEKEGIEAEHLRVSSQLEQLISRKDKLQEKLNGLLDHHKTLLSEQKRSKTQ</sequence>
<feature type="coiled-coil region" evidence="1">
    <location>
        <begin position="27"/>
        <end position="89"/>
    </location>
</feature>
<keyword evidence="1" id="KW-0175">Coiled coil</keyword>
<accession>A0ABY5TXU7</accession>
<protein>
    <submittedName>
        <fullName evidence="2">Uncharacterized protein</fullName>
    </submittedName>
</protein>